<name>A0A6F9DVI8_9ASCI</name>
<protein>
    <submittedName>
        <fullName evidence="2">TLE family member 5</fullName>
    </submittedName>
</protein>
<dbReference type="PANTHER" id="PTHR13633:SF3">
    <property type="entry name" value="MITOCHONDRIAL TRANSCRIPTION RESCUE FACTOR 1"/>
    <property type="match status" value="1"/>
</dbReference>
<accession>A0A6F9DVI8</accession>
<dbReference type="PANTHER" id="PTHR13633">
    <property type="entry name" value="MITOCHONDRIAL TRANSCRIPTION RESCUE FACTOR 1"/>
    <property type="match status" value="1"/>
</dbReference>
<organism evidence="2">
    <name type="scientific">Phallusia mammillata</name>
    <dbReference type="NCBI Taxonomy" id="59560"/>
    <lineage>
        <taxon>Eukaryota</taxon>
        <taxon>Metazoa</taxon>
        <taxon>Chordata</taxon>
        <taxon>Tunicata</taxon>
        <taxon>Ascidiacea</taxon>
        <taxon>Phlebobranchia</taxon>
        <taxon>Ascidiidae</taxon>
        <taxon>Phallusia</taxon>
    </lineage>
</organism>
<reference evidence="2" key="1">
    <citation type="submission" date="2020-04" db="EMBL/GenBank/DDBJ databases">
        <authorList>
            <person name="Neveu A P."/>
        </authorList>
    </citation>
    <scope>NUCLEOTIDE SEQUENCE</scope>
    <source>
        <tissue evidence="2">Whole embryo</tissue>
    </source>
</reference>
<dbReference type="GO" id="GO:0003723">
    <property type="term" value="F:RNA binding"/>
    <property type="evidence" value="ECO:0007669"/>
    <property type="project" value="TreeGrafter"/>
</dbReference>
<dbReference type="AlphaFoldDB" id="A0A6F9DVI8"/>
<dbReference type="GO" id="GO:1903108">
    <property type="term" value="P:regulation of mitochondrial transcription"/>
    <property type="evidence" value="ECO:0007669"/>
    <property type="project" value="TreeGrafter"/>
</dbReference>
<sequence>MHFPFGRLCVISFRHFSLQSDKLFAARSTLQRHFLPTMKLKAVYGRNSFIDQRHEFSGILNDQTRRFSIQHIQPEPDECILLVENLKLLVVLQHAFNLSAEEFDKYFYRARVRINKQRIGEKQIKIKENDTVDLIKGITKTHVSLKRIHVKSIKQSKPQRVEVDVWDKLTLPRILSQENDCPETQTQ</sequence>
<dbReference type="GO" id="GO:0005739">
    <property type="term" value="C:mitochondrion"/>
    <property type="evidence" value="ECO:0007669"/>
    <property type="project" value="TreeGrafter"/>
</dbReference>
<feature type="domain" description="Mitochondrial transcription rescue factor 1 C-terminal" evidence="1">
    <location>
        <begin position="82"/>
        <end position="173"/>
    </location>
</feature>
<dbReference type="InterPro" id="IPR057896">
    <property type="entry name" value="MTRES1_C"/>
</dbReference>
<dbReference type="Pfam" id="PF25818">
    <property type="entry name" value="MTRES1_C"/>
    <property type="match status" value="1"/>
</dbReference>
<evidence type="ECO:0000259" key="1">
    <source>
        <dbReference type="Pfam" id="PF25818"/>
    </source>
</evidence>
<proteinExistence type="evidence at transcript level"/>
<gene>
    <name evidence="2" type="primary">Tle5</name>
</gene>
<dbReference type="EMBL" id="LR791124">
    <property type="protein sequence ID" value="CAB3266986.1"/>
    <property type="molecule type" value="mRNA"/>
</dbReference>
<evidence type="ECO:0000313" key="2">
    <source>
        <dbReference type="EMBL" id="CAB3266986.1"/>
    </source>
</evidence>